<evidence type="ECO:0000313" key="3">
    <source>
        <dbReference type="Proteomes" id="UP000184499"/>
    </source>
</evidence>
<proteinExistence type="predicted"/>
<accession>A0A1L9UG12</accession>
<protein>
    <submittedName>
        <fullName evidence="2">Uncharacterized protein</fullName>
    </submittedName>
</protein>
<dbReference type="VEuPathDB" id="FungiDB:ASPBRDRAFT_44815"/>
<organism evidence="2 3">
    <name type="scientific">Aspergillus brasiliensis (strain CBS 101740 / IMI 381727 / IBT 21946)</name>
    <dbReference type="NCBI Taxonomy" id="767769"/>
    <lineage>
        <taxon>Eukaryota</taxon>
        <taxon>Fungi</taxon>
        <taxon>Dikarya</taxon>
        <taxon>Ascomycota</taxon>
        <taxon>Pezizomycotina</taxon>
        <taxon>Eurotiomycetes</taxon>
        <taxon>Eurotiomycetidae</taxon>
        <taxon>Eurotiales</taxon>
        <taxon>Aspergillaceae</taxon>
        <taxon>Aspergillus</taxon>
        <taxon>Aspergillus subgen. Circumdati</taxon>
    </lineage>
</organism>
<dbReference type="AlphaFoldDB" id="A0A1L9UG12"/>
<gene>
    <name evidence="2" type="ORF">ASPBRDRAFT_44815</name>
</gene>
<dbReference type="EMBL" id="KV878686">
    <property type="protein sequence ID" value="OJJ70598.1"/>
    <property type="molecule type" value="Genomic_DNA"/>
</dbReference>
<keyword evidence="3" id="KW-1185">Reference proteome</keyword>
<feature type="region of interest" description="Disordered" evidence="1">
    <location>
        <begin position="106"/>
        <end position="160"/>
    </location>
</feature>
<dbReference type="GeneID" id="93577762"/>
<feature type="region of interest" description="Disordered" evidence="1">
    <location>
        <begin position="25"/>
        <end position="44"/>
    </location>
</feature>
<dbReference type="Proteomes" id="UP000184499">
    <property type="component" value="Unassembled WGS sequence"/>
</dbReference>
<evidence type="ECO:0000313" key="2">
    <source>
        <dbReference type="EMBL" id="OJJ70598.1"/>
    </source>
</evidence>
<sequence length="160" mass="18080">MHHQRAEVIGLGQKLWTIERNPRGQTKVQLTERGTDRKTAEPKCPHDMLADKERTSKLYWNVAHDQAAESQRSPPTGVAPMVDKWEFSILSTDRSLWSCGVNPMSDLTEEGGDKGEEVVASDEGKVTRMYKYRPLGNSGSGSAEKERRKIKQSNNEIRIK</sequence>
<feature type="compositionally biased region" description="Basic and acidic residues" evidence="1">
    <location>
        <begin position="111"/>
        <end position="126"/>
    </location>
</feature>
<evidence type="ECO:0000256" key="1">
    <source>
        <dbReference type="SAM" id="MobiDB-lite"/>
    </source>
</evidence>
<dbReference type="RefSeq" id="XP_067477846.1">
    <property type="nucleotide sequence ID" value="XM_067625274.1"/>
</dbReference>
<feature type="compositionally biased region" description="Basic and acidic residues" evidence="1">
    <location>
        <begin position="33"/>
        <end position="44"/>
    </location>
</feature>
<reference evidence="3" key="1">
    <citation type="journal article" date="2017" name="Genome Biol.">
        <title>Comparative genomics reveals high biological diversity and specific adaptations in the industrially and medically important fungal genus Aspergillus.</title>
        <authorList>
            <person name="de Vries R.P."/>
            <person name="Riley R."/>
            <person name="Wiebenga A."/>
            <person name="Aguilar-Osorio G."/>
            <person name="Amillis S."/>
            <person name="Uchima C.A."/>
            <person name="Anderluh G."/>
            <person name="Asadollahi M."/>
            <person name="Askin M."/>
            <person name="Barry K."/>
            <person name="Battaglia E."/>
            <person name="Bayram O."/>
            <person name="Benocci T."/>
            <person name="Braus-Stromeyer S.A."/>
            <person name="Caldana C."/>
            <person name="Canovas D."/>
            <person name="Cerqueira G.C."/>
            <person name="Chen F."/>
            <person name="Chen W."/>
            <person name="Choi C."/>
            <person name="Clum A."/>
            <person name="Dos Santos R.A."/>
            <person name="Damasio A.R."/>
            <person name="Diallinas G."/>
            <person name="Emri T."/>
            <person name="Fekete E."/>
            <person name="Flipphi M."/>
            <person name="Freyberg S."/>
            <person name="Gallo A."/>
            <person name="Gournas C."/>
            <person name="Habgood R."/>
            <person name="Hainaut M."/>
            <person name="Harispe M.L."/>
            <person name="Henrissat B."/>
            <person name="Hilden K.S."/>
            <person name="Hope R."/>
            <person name="Hossain A."/>
            <person name="Karabika E."/>
            <person name="Karaffa L."/>
            <person name="Karanyi Z."/>
            <person name="Krasevec N."/>
            <person name="Kuo A."/>
            <person name="Kusch H."/>
            <person name="LaButti K."/>
            <person name="Lagendijk E.L."/>
            <person name="Lapidus A."/>
            <person name="Levasseur A."/>
            <person name="Lindquist E."/>
            <person name="Lipzen A."/>
            <person name="Logrieco A.F."/>
            <person name="MacCabe A."/>
            <person name="Maekelae M.R."/>
            <person name="Malavazi I."/>
            <person name="Melin P."/>
            <person name="Meyer V."/>
            <person name="Mielnichuk N."/>
            <person name="Miskei M."/>
            <person name="Molnar A.P."/>
            <person name="Mule G."/>
            <person name="Ngan C.Y."/>
            <person name="Orejas M."/>
            <person name="Orosz E."/>
            <person name="Ouedraogo J.P."/>
            <person name="Overkamp K.M."/>
            <person name="Park H.-S."/>
            <person name="Perrone G."/>
            <person name="Piumi F."/>
            <person name="Punt P.J."/>
            <person name="Ram A.F."/>
            <person name="Ramon A."/>
            <person name="Rauscher S."/>
            <person name="Record E."/>
            <person name="Riano-Pachon D.M."/>
            <person name="Robert V."/>
            <person name="Roehrig J."/>
            <person name="Ruller R."/>
            <person name="Salamov A."/>
            <person name="Salih N.S."/>
            <person name="Samson R.A."/>
            <person name="Sandor E."/>
            <person name="Sanguinetti M."/>
            <person name="Schuetze T."/>
            <person name="Sepcic K."/>
            <person name="Shelest E."/>
            <person name="Sherlock G."/>
            <person name="Sophianopoulou V."/>
            <person name="Squina F.M."/>
            <person name="Sun H."/>
            <person name="Susca A."/>
            <person name="Todd R.B."/>
            <person name="Tsang A."/>
            <person name="Unkles S.E."/>
            <person name="van de Wiele N."/>
            <person name="van Rossen-Uffink D."/>
            <person name="Oliveira J.V."/>
            <person name="Vesth T.C."/>
            <person name="Visser J."/>
            <person name="Yu J.-H."/>
            <person name="Zhou M."/>
            <person name="Andersen M.R."/>
            <person name="Archer D.B."/>
            <person name="Baker S.E."/>
            <person name="Benoit I."/>
            <person name="Brakhage A.A."/>
            <person name="Braus G.H."/>
            <person name="Fischer R."/>
            <person name="Frisvad J.C."/>
            <person name="Goldman G.H."/>
            <person name="Houbraken J."/>
            <person name="Oakley B."/>
            <person name="Pocsi I."/>
            <person name="Scazzocchio C."/>
            <person name="Seiboth B."/>
            <person name="vanKuyk P.A."/>
            <person name="Wortman J."/>
            <person name="Dyer P.S."/>
            <person name="Grigoriev I.V."/>
        </authorList>
    </citation>
    <scope>NUCLEOTIDE SEQUENCE [LARGE SCALE GENOMIC DNA]</scope>
    <source>
        <strain evidence="3">CBS 101740 / IMI 381727 / IBT 21946</strain>
    </source>
</reference>
<name>A0A1L9UG12_ASPBC</name>